<evidence type="ECO:0000313" key="2">
    <source>
        <dbReference type="Proteomes" id="UP000012073"/>
    </source>
</evidence>
<dbReference type="GeneID" id="17321529"/>
<sequence>MAQTPRLPGRNSFFIHPTAADGRLLLLT</sequence>
<evidence type="ECO:0000313" key="1">
    <source>
        <dbReference type="EMBL" id="CDF33991.1"/>
    </source>
</evidence>
<keyword evidence="2" id="KW-1185">Reference proteome</keyword>
<dbReference type="Proteomes" id="UP000012073">
    <property type="component" value="Unassembled WGS sequence"/>
</dbReference>
<proteinExistence type="predicted"/>
<organism evidence="1 2">
    <name type="scientific">Chondrus crispus</name>
    <name type="common">Carrageen Irish moss</name>
    <name type="synonym">Polymorpha crispa</name>
    <dbReference type="NCBI Taxonomy" id="2769"/>
    <lineage>
        <taxon>Eukaryota</taxon>
        <taxon>Rhodophyta</taxon>
        <taxon>Florideophyceae</taxon>
        <taxon>Rhodymeniophycidae</taxon>
        <taxon>Gigartinales</taxon>
        <taxon>Gigartinaceae</taxon>
        <taxon>Chondrus</taxon>
    </lineage>
</organism>
<dbReference type="RefSeq" id="XP_005713810.1">
    <property type="nucleotide sequence ID" value="XM_005713753.1"/>
</dbReference>
<dbReference type="EMBL" id="HG001665">
    <property type="protein sequence ID" value="CDF33991.1"/>
    <property type="molecule type" value="Genomic_DNA"/>
</dbReference>
<dbReference type="Gramene" id="CDF33991">
    <property type="protein sequence ID" value="CDF33991"/>
    <property type="gene ID" value="CHC_T00002641001"/>
</dbReference>
<protein>
    <submittedName>
        <fullName evidence="1">Uncharacterized protein</fullName>
    </submittedName>
</protein>
<reference evidence="2" key="1">
    <citation type="journal article" date="2013" name="Proc. Natl. Acad. Sci. U.S.A.">
        <title>Genome structure and metabolic features in the red seaweed Chondrus crispus shed light on evolution of the Archaeplastida.</title>
        <authorList>
            <person name="Collen J."/>
            <person name="Porcel B."/>
            <person name="Carre W."/>
            <person name="Ball S.G."/>
            <person name="Chaparro C."/>
            <person name="Tonon T."/>
            <person name="Barbeyron T."/>
            <person name="Michel G."/>
            <person name="Noel B."/>
            <person name="Valentin K."/>
            <person name="Elias M."/>
            <person name="Artiguenave F."/>
            <person name="Arun A."/>
            <person name="Aury J.M."/>
            <person name="Barbosa-Neto J.F."/>
            <person name="Bothwell J.H."/>
            <person name="Bouget F.Y."/>
            <person name="Brillet L."/>
            <person name="Cabello-Hurtado F."/>
            <person name="Capella-Gutierrez S."/>
            <person name="Charrier B."/>
            <person name="Cladiere L."/>
            <person name="Cock J.M."/>
            <person name="Coelho S.M."/>
            <person name="Colleoni C."/>
            <person name="Czjzek M."/>
            <person name="Da Silva C."/>
            <person name="Delage L."/>
            <person name="Denoeud F."/>
            <person name="Deschamps P."/>
            <person name="Dittami S.M."/>
            <person name="Gabaldon T."/>
            <person name="Gachon C.M."/>
            <person name="Groisillier A."/>
            <person name="Herve C."/>
            <person name="Jabbari K."/>
            <person name="Katinka M."/>
            <person name="Kloareg B."/>
            <person name="Kowalczyk N."/>
            <person name="Labadie K."/>
            <person name="Leblanc C."/>
            <person name="Lopez P.J."/>
            <person name="McLachlan D.H."/>
            <person name="Meslet-Cladiere L."/>
            <person name="Moustafa A."/>
            <person name="Nehr Z."/>
            <person name="Nyvall Collen P."/>
            <person name="Panaud O."/>
            <person name="Partensky F."/>
            <person name="Poulain J."/>
            <person name="Rensing S.A."/>
            <person name="Rousvoal S."/>
            <person name="Samson G."/>
            <person name="Symeonidi A."/>
            <person name="Weissenbach J."/>
            <person name="Zambounis A."/>
            <person name="Wincker P."/>
            <person name="Boyen C."/>
        </authorList>
    </citation>
    <scope>NUCLEOTIDE SEQUENCE [LARGE SCALE GENOMIC DNA]</scope>
    <source>
        <strain evidence="2">cv. Stackhouse</strain>
    </source>
</reference>
<accession>R7Q9F1</accession>
<dbReference type="KEGG" id="ccp:CHC_T00002641001"/>
<gene>
    <name evidence="1" type="ORF">CHC_T00002641001</name>
</gene>
<dbReference type="AlphaFoldDB" id="R7Q9F1"/>
<name>R7Q9F1_CHOCR</name>